<dbReference type="AlphaFoldDB" id="A0A5E4R370"/>
<keyword evidence="3" id="KW-1185">Reference proteome</keyword>
<keyword evidence="1" id="KW-0812">Transmembrane</keyword>
<proteinExistence type="predicted"/>
<accession>A0A5E4R370</accession>
<keyword evidence="1" id="KW-1133">Transmembrane helix</keyword>
<evidence type="ECO:0000313" key="3">
    <source>
        <dbReference type="Proteomes" id="UP000324832"/>
    </source>
</evidence>
<sequence length="131" mass="13611">MGYLPGTRLADTSHMEVCRNSCINRSVGRTSETQSDTFVNMNTLLSFGLFLCVCLAYAIALPNPDAPAETLQPEESAWGGYGHGWGRGGGNWGHGGGWGNGWGGRGWGGGYGGGYGGRHGGGFGGGYVYGR</sequence>
<keyword evidence="1" id="KW-0472">Membrane</keyword>
<name>A0A5E4R370_9NEOP</name>
<evidence type="ECO:0000256" key="1">
    <source>
        <dbReference type="SAM" id="Phobius"/>
    </source>
</evidence>
<reference evidence="2 3" key="1">
    <citation type="submission" date="2017-07" db="EMBL/GenBank/DDBJ databases">
        <authorList>
            <person name="Talla V."/>
            <person name="Backstrom N."/>
        </authorList>
    </citation>
    <scope>NUCLEOTIDE SEQUENCE [LARGE SCALE GENOMIC DNA]</scope>
</reference>
<dbReference type="EMBL" id="FZQP02006862">
    <property type="protein sequence ID" value="VVD04423.1"/>
    <property type="molecule type" value="Genomic_DNA"/>
</dbReference>
<evidence type="ECO:0000313" key="2">
    <source>
        <dbReference type="EMBL" id="VVD04423.1"/>
    </source>
</evidence>
<organism evidence="2 3">
    <name type="scientific">Leptidea sinapis</name>
    <dbReference type="NCBI Taxonomy" id="189913"/>
    <lineage>
        <taxon>Eukaryota</taxon>
        <taxon>Metazoa</taxon>
        <taxon>Ecdysozoa</taxon>
        <taxon>Arthropoda</taxon>
        <taxon>Hexapoda</taxon>
        <taxon>Insecta</taxon>
        <taxon>Pterygota</taxon>
        <taxon>Neoptera</taxon>
        <taxon>Endopterygota</taxon>
        <taxon>Lepidoptera</taxon>
        <taxon>Glossata</taxon>
        <taxon>Ditrysia</taxon>
        <taxon>Papilionoidea</taxon>
        <taxon>Pieridae</taxon>
        <taxon>Dismorphiinae</taxon>
        <taxon>Leptidea</taxon>
    </lineage>
</organism>
<protein>
    <submittedName>
        <fullName evidence="2">Uncharacterized protein</fullName>
    </submittedName>
</protein>
<feature type="transmembrane region" description="Helical" evidence="1">
    <location>
        <begin position="44"/>
        <end position="61"/>
    </location>
</feature>
<gene>
    <name evidence="2" type="ORF">LSINAPIS_LOCUS14179</name>
</gene>
<dbReference type="Proteomes" id="UP000324832">
    <property type="component" value="Unassembled WGS sequence"/>
</dbReference>